<protein>
    <recommendedName>
        <fullName evidence="2">Integrase catalytic domain-containing protein</fullName>
    </recommendedName>
</protein>
<dbReference type="PROSITE" id="PS50994">
    <property type="entry name" value="INTEGRASE"/>
    <property type="match status" value="1"/>
</dbReference>
<name>A0A328DLS2_9ASTE</name>
<keyword evidence="4" id="KW-1185">Reference proteome</keyword>
<accession>A0A328DLS2</accession>
<dbReference type="EMBL" id="NQVE01000122">
    <property type="protein sequence ID" value="RAL46446.1"/>
    <property type="molecule type" value="Genomic_DNA"/>
</dbReference>
<proteinExistence type="predicted"/>
<organism evidence="3 4">
    <name type="scientific">Cuscuta australis</name>
    <dbReference type="NCBI Taxonomy" id="267555"/>
    <lineage>
        <taxon>Eukaryota</taxon>
        <taxon>Viridiplantae</taxon>
        <taxon>Streptophyta</taxon>
        <taxon>Embryophyta</taxon>
        <taxon>Tracheophyta</taxon>
        <taxon>Spermatophyta</taxon>
        <taxon>Magnoliopsida</taxon>
        <taxon>eudicotyledons</taxon>
        <taxon>Gunneridae</taxon>
        <taxon>Pentapetalae</taxon>
        <taxon>asterids</taxon>
        <taxon>lamiids</taxon>
        <taxon>Solanales</taxon>
        <taxon>Convolvulaceae</taxon>
        <taxon>Cuscuteae</taxon>
        <taxon>Cuscuta</taxon>
        <taxon>Cuscuta subgen. Grammica</taxon>
        <taxon>Cuscuta sect. Cleistogrammica</taxon>
    </lineage>
</organism>
<feature type="domain" description="Integrase catalytic" evidence="2">
    <location>
        <begin position="387"/>
        <end position="474"/>
    </location>
</feature>
<dbReference type="GO" id="GO:0015074">
    <property type="term" value="P:DNA integration"/>
    <property type="evidence" value="ECO:0007669"/>
    <property type="project" value="InterPro"/>
</dbReference>
<dbReference type="InterPro" id="IPR001584">
    <property type="entry name" value="Integrase_cat-core"/>
</dbReference>
<dbReference type="InterPro" id="IPR022709">
    <property type="entry name" value="SCAI"/>
</dbReference>
<evidence type="ECO:0000259" key="2">
    <source>
        <dbReference type="PROSITE" id="PS50994"/>
    </source>
</evidence>
<reference evidence="3 4" key="1">
    <citation type="submission" date="2018-06" db="EMBL/GenBank/DDBJ databases">
        <title>The Genome of Cuscuta australis (Dodder) Provides Insight into the Evolution of Plant Parasitism.</title>
        <authorList>
            <person name="Liu H."/>
        </authorList>
    </citation>
    <scope>NUCLEOTIDE SEQUENCE [LARGE SCALE GENOMIC DNA]</scope>
    <source>
        <strain evidence="4">cv. Yunnan</strain>
        <tissue evidence="3">Vines</tissue>
    </source>
</reference>
<dbReference type="GO" id="GO:0006351">
    <property type="term" value="P:DNA-templated transcription"/>
    <property type="evidence" value="ECO:0007669"/>
    <property type="project" value="InterPro"/>
</dbReference>
<comment type="caution">
    <text evidence="3">The sequence shown here is derived from an EMBL/GenBank/DDBJ whole genome shotgun (WGS) entry which is preliminary data.</text>
</comment>
<dbReference type="GO" id="GO:0003714">
    <property type="term" value="F:transcription corepressor activity"/>
    <property type="evidence" value="ECO:0007669"/>
    <property type="project" value="InterPro"/>
</dbReference>
<dbReference type="Proteomes" id="UP000249390">
    <property type="component" value="Unassembled WGS sequence"/>
</dbReference>
<feature type="compositionally biased region" description="Low complexity" evidence="1">
    <location>
        <begin position="335"/>
        <end position="369"/>
    </location>
</feature>
<dbReference type="PANTHER" id="PTHR21243">
    <property type="entry name" value="PROTEIN SCAI"/>
    <property type="match status" value="1"/>
</dbReference>
<dbReference type="Pfam" id="PF12070">
    <property type="entry name" value="SCAI"/>
    <property type="match status" value="1"/>
</dbReference>
<feature type="region of interest" description="Disordered" evidence="1">
    <location>
        <begin position="335"/>
        <end position="373"/>
    </location>
</feature>
<evidence type="ECO:0000313" key="3">
    <source>
        <dbReference type="EMBL" id="RAL46446.1"/>
    </source>
</evidence>
<dbReference type="AlphaFoldDB" id="A0A328DLS2"/>
<gene>
    <name evidence="3" type="ORF">DM860_004725</name>
</gene>
<evidence type="ECO:0000256" key="1">
    <source>
        <dbReference type="SAM" id="MobiDB-lite"/>
    </source>
</evidence>
<sequence>MEGDDVVPRTFRALADSAEKKFARVRDLPSYGGGAPIGHYFHKVFKAYTRLWKFQQENRAKLVESGLRRWEIGEIASRIGQLYYGQYLRTSEARFLIGSYIFYEAILHRNYFEGSGKDRGVRFKELRFTARFLTVSLILNRSEMVSLLVDRFKDIVDESISTFPGTNFKEWKLVIQELVRFTNADFSSLILRPLRYCALFDTYPLSHPYVNRFHASKVLKFQDALLTSYHKNEVKFAGLTLDTFRMMQCLEWEPSDSFYQKEQPEFQENGLLADQSLMSGLIDVNLGMNSNLPPNPKKVVLYRPSVPHLIAVIAKLVDELPPESLIMLYLSASGCSGQTSSSVIGRSTSSRKPVKPTSQTSQKQHTSSKGGESTSYFEKYLSLGHTRTEGPNNLYPGDLIPFTRRPLFIIVDSDSSHAFKVLHGAERGERCALLLSPLRPLYKTPNSDVMRNGSQFTFFLASPLQAFCELVGIKPNEDDNDADTIISTAFSEWEIMLCTTSSLDLVWVQVLSDPFLRRLLLRFIFCRAVFTLYCLKENGDQYLPVCLPELPDSFSSNSASVQPAITRLATHLNVADCFRLW</sequence>
<evidence type="ECO:0000313" key="4">
    <source>
        <dbReference type="Proteomes" id="UP000249390"/>
    </source>
</evidence>